<evidence type="ECO:0000256" key="1">
    <source>
        <dbReference type="ARBA" id="ARBA00022829"/>
    </source>
</evidence>
<dbReference type="Proteomes" id="UP000886786">
    <property type="component" value="Unassembled WGS sequence"/>
</dbReference>
<organism evidence="4 5">
    <name type="scientific">Candidatus Coprosoma intestinipullorum</name>
    <dbReference type="NCBI Taxonomy" id="2840752"/>
    <lineage>
        <taxon>Bacteria</taxon>
        <taxon>Bacillati</taxon>
        <taxon>Bacillota</taxon>
        <taxon>Bacillota incertae sedis</taxon>
        <taxon>Candidatus Coprosoma</taxon>
    </lineage>
</organism>
<evidence type="ECO:0000256" key="2">
    <source>
        <dbReference type="ARBA" id="ARBA00044777"/>
    </source>
</evidence>
<name>A0A9D0ZTP9_9FIRM</name>
<comment type="subunit">
    <text evidence="3">Component of a cohesin-like complex composed of ScpA, ScpB and the Smc homodimer, in which ScpA and ScpB bind to the head domain of Smc. The presence of the three proteins is required for the association of the complex with DNA.</text>
</comment>
<evidence type="ECO:0000256" key="3">
    <source>
        <dbReference type="HAMAP-Rule" id="MF_01805"/>
    </source>
</evidence>
<dbReference type="GO" id="GO:0007059">
    <property type="term" value="P:chromosome segregation"/>
    <property type="evidence" value="ECO:0007669"/>
    <property type="project" value="UniProtKB-UniRule"/>
</dbReference>
<protein>
    <recommendedName>
        <fullName evidence="2 3">Segregation and condensation protein A</fullName>
    </recommendedName>
</protein>
<accession>A0A9D0ZTP9</accession>
<comment type="subcellular location">
    <subcellularLocation>
        <location evidence="3">Cytoplasm</location>
    </subcellularLocation>
    <text evidence="3">Associated with two foci at the outer edges of the nucleoid region in young cells, and at four foci within both cell halves in older cells.</text>
</comment>
<dbReference type="HAMAP" id="MF_01805">
    <property type="entry name" value="ScpA"/>
    <property type="match status" value="1"/>
</dbReference>
<evidence type="ECO:0000313" key="5">
    <source>
        <dbReference type="Proteomes" id="UP000886786"/>
    </source>
</evidence>
<keyword evidence="3" id="KW-0963">Cytoplasm</keyword>
<dbReference type="EMBL" id="DVFV01000105">
    <property type="protein sequence ID" value="HIQ91195.1"/>
    <property type="molecule type" value="Genomic_DNA"/>
</dbReference>
<gene>
    <name evidence="3" type="primary">scpA</name>
    <name evidence="4" type="ORF">IAB27_06205</name>
</gene>
<comment type="function">
    <text evidence="3">Participates in chromosomal partition during cell division. May act via the formation of a condensin-like complex containing Smc and ScpB that pull DNA away from mid-cell into both cell halves.</text>
</comment>
<dbReference type="Gene3D" id="1.10.10.580">
    <property type="entry name" value="Structural maintenance of chromosome 1. Chain E"/>
    <property type="match status" value="1"/>
</dbReference>
<keyword evidence="3" id="KW-0131">Cell cycle</keyword>
<comment type="caution">
    <text evidence="4">The sequence shown here is derived from an EMBL/GenBank/DDBJ whole genome shotgun (WGS) entry which is preliminary data.</text>
</comment>
<dbReference type="PANTHER" id="PTHR33969">
    <property type="entry name" value="SEGREGATION AND CONDENSATION PROTEIN A"/>
    <property type="match status" value="1"/>
</dbReference>
<reference evidence="4" key="2">
    <citation type="journal article" date="2021" name="PeerJ">
        <title>Extensive microbial diversity within the chicken gut microbiome revealed by metagenomics and culture.</title>
        <authorList>
            <person name="Gilroy R."/>
            <person name="Ravi A."/>
            <person name="Getino M."/>
            <person name="Pursley I."/>
            <person name="Horton D.L."/>
            <person name="Alikhan N.F."/>
            <person name="Baker D."/>
            <person name="Gharbi K."/>
            <person name="Hall N."/>
            <person name="Watson M."/>
            <person name="Adriaenssens E.M."/>
            <person name="Foster-Nyarko E."/>
            <person name="Jarju S."/>
            <person name="Secka A."/>
            <person name="Antonio M."/>
            <person name="Oren A."/>
            <person name="Chaudhuri R.R."/>
            <person name="La Ragione R."/>
            <person name="Hildebrand F."/>
            <person name="Pallen M.J."/>
        </authorList>
    </citation>
    <scope>NUCLEOTIDE SEQUENCE</scope>
    <source>
        <strain evidence="4">CHK147-3167</strain>
    </source>
</reference>
<keyword evidence="1 3" id="KW-0159">Chromosome partition</keyword>
<evidence type="ECO:0000313" key="4">
    <source>
        <dbReference type="EMBL" id="HIQ91195.1"/>
    </source>
</evidence>
<proteinExistence type="inferred from homology"/>
<sequence length="241" mass="28499">MMVDETVDKFEGPLDLLLHLIKQVKQDDINIFDVNIAELTEKYLEYIESMKSLNLNVDSEYIVMAATLMEIKSRELLPHDEEEEEEDPKEELINRLQEYQKYKEIRGTFKEYALERKEMFSKVPSMLDEFHDDSVKINDDVTLEDLINAFLKFQEKKELDKPLNTVITSKEYSIDEIGHKIINKLKVKKNFKFEDLFEERNRSYVVATFLTILDLTRKGKLLLKQDHNLGEIVLSLREDDV</sequence>
<dbReference type="Pfam" id="PF02616">
    <property type="entry name" value="SMC_ScpA"/>
    <property type="match status" value="1"/>
</dbReference>
<dbReference type="AlphaFoldDB" id="A0A9D0ZTP9"/>
<keyword evidence="3" id="KW-0132">Cell division</keyword>
<comment type="similarity">
    <text evidence="3">Belongs to the ScpA family.</text>
</comment>
<dbReference type="Gene3D" id="6.10.250.2410">
    <property type="match status" value="1"/>
</dbReference>
<dbReference type="GO" id="GO:0005737">
    <property type="term" value="C:cytoplasm"/>
    <property type="evidence" value="ECO:0007669"/>
    <property type="project" value="UniProtKB-SubCell"/>
</dbReference>
<dbReference type="GO" id="GO:0051301">
    <property type="term" value="P:cell division"/>
    <property type="evidence" value="ECO:0007669"/>
    <property type="project" value="UniProtKB-KW"/>
</dbReference>
<dbReference type="GO" id="GO:0006260">
    <property type="term" value="P:DNA replication"/>
    <property type="evidence" value="ECO:0007669"/>
    <property type="project" value="UniProtKB-UniRule"/>
</dbReference>
<dbReference type="InterPro" id="IPR003768">
    <property type="entry name" value="ScpA"/>
</dbReference>
<dbReference type="InterPro" id="IPR023093">
    <property type="entry name" value="ScpA-like_C"/>
</dbReference>
<dbReference type="PANTHER" id="PTHR33969:SF2">
    <property type="entry name" value="SEGREGATION AND CONDENSATION PROTEIN A"/>
    <property type="match status" value="1"/>
</dbReference>
<reference evidence="4" key="1">
    <citation type="submission" date="2020-10" db="EMBL/GenBank/DDBJ databases">
        <authorList>
            <person name="Gilroy R."/>
        </authorList>
    </citation>
    <scope>NUCLEOTIDE SEQUENCE</scope>
    <source>
        <strain evidence="4">CHK147-3167</strain>
    </source>
</reference>